<protein>
    <submittedName>
        <fullName evidence="16">Cytochrome P450</fullName>
    </submittedName>
</protein>
<dbReference type="PRINTS" id="PR00463">
    <property type="entry name" value="EP450I"/>
</dbReference>
<evidence type="ECO:0000256" key="11">
    <source>
        <dbReference type="ARBA" id="ARBA00023033"/>
    </source>
</evidence>
<keyword evidence="6" id="KW-0812">Transmembrane</keyword>
<dbReference type="CDD" id="cd11065">
    <property type="entry name" value="CYP64-like"/>
    <property type="match status" value="1"/>
</dbReference>
<keyword evidence="10 14" id="KW-0408">Iron</keyword>
<dbReference type="Pfam" id="PF00067">
    <property type="entry name" value="p450"/>
    <property type="match status" value="1"/>
</dbReference>
<dbReference type="AlphaFoldDB" id="A0A8H6TCF7"/>
<keyword evidence="13" id="KW-0325">Glycoprotein</keyword>
<evidence type="ECO:0000256" key="14">
    <source>
        <dbReference type="PIRSR" id="PIRSR602401-1"/>
    </source>
</evidence>
<comment type="caution">
    <text evidence="16">The sequence shown here is derived from an EMBL/GenBank/DDBJ whole genome shotgun (WGS) entry which is preliminary data.</text>
</comment>
<name>A0A8H6TCF7_9AGAR</name>
<keyword evidence="11 15" id="KW-0503">Monooxygenase</keyword>
<comment type="similarity">
    <text evidence="4 15">Belongs to the cytochrome P450 family.</text>
</comment>
<sequence length="541" mass="61869">MGSFVTLAIYGLGAYCLRLLYLLYCSARRQPGLPPGPPTWPFIGNIHIFPTEQLQYKFTEWAKIYGDIYSLKVMHLTIIVLNSPTAVRDIIDKRGPISSSRPASVMTEIVTPDSVNLGSARHANKTWRTLRRAAVHMLRPENMDGFMPLQRAEAAQLMWELSTNPDSFYEDICRFTTSFFMSVIYGVRAPRATCHAAREFSETQEEFVASMEVGKAPPVDVFPVLNWVPRRFANWKRRAYRLRTRQEALFSYLQDIVAARIARGAHNGAFMEEAKSRADEWGLTPRLLLHLGGALLEGSDTTASVVQGFVLILSAYPAVQKYAHQEMDAVVGIDEPPKFDDLQRLPYMRAILDEYLRFRPIAPLTLPHAMAEDDMYNGMLFPTDAIIFTNMWAITHDERYFDEPDKFIPERFMHDQFGIRPGVQDDPARRENLMFGGGRRICPGAYTARMLLEINLANFIWAFEFSPGLDPCSGQAIPPDLWNYKNGISLAPEKFRATITVRSPEKKEIIRRHFVEQSPILQPFEQDLHPEDLDFVRHTRK</sequence>
<dbReference type="InterPro" id="IPR001128">
    <property type="entry name" value="Cyt_P450"/>
</dbReference>
<comment type="subcellular location">
    <subcellularLocation>
        <location evidence="2">Membrane</location>
        <topology evidence="2">Single-pass membrane protein</topology>
    </subcellularLocation>
</comment>
<dbReference type="InterPro" id="IPR036396">
    <property type="entry name" value="Cyt_P450_sf"/>
</dbReference>
<evidence type="ECO:0000256" key="7">
    <source>
        <dbReference type="ARBA" id="ARBA00022723"/>
    </source>
</evidence>
<dbReference type="Proteomes" id="UP000636479">
    <property type="component" value="Unassembled WGS sequence"/>
</dbReference>
<dbReference type="EMBL" id="JACAZF010000001">
    <property type="protein sequence ID" value="KAF7316003.1"/>
    <property type="molecule type" value="Genomic_DNA"/>
</dbReference>
<dbReference type="GO" id="GO:0020037">
    <property type="term" value="F:heme binding"/>
    <property type="evidence" value="ECO:0007669"/>
    <property type="project" value="InterPro"/>
</dbReference>
<proteinExistence type="inferred from homology"/>
<evidence type="ECO:0000256" key="10">
    <source>
        <dbReference type="ARBA" id="ARBA00023004"/>
    </source>
</evidence>
<keyword evidence="8" id="KW-1133">Transmembrane helix</keyword>
<comment type="cofactor">
    <cofactor evidence="1 14">
        <name>heme</name>
        <dbReference type="ChEBI" id="CHEBI:30413"/>
    </cofactor>
</comment>
<dbReference type="PROSITE" id="PS00086">
    <property type="entry name" value="CYTOCHROME_P450"/>
    <property type="match status" value="1"/>
</dbReference>
<dbReference type="OrthoDB" id="1103324at2759"/>
<accession>A0A8H6TCF7</accession>
<dbReference type="GO" id="GO:0016705">
    <property type="term" value="F:oxidoreductase activity, acting on paired donors, with incorporation or reduction of molecular oxygen"/>
    <property type="evidence" value="ECO:0007669"/>
    <property type="project" value="InterPro"/>
</dbReference>
<dbReference type="InterPro" id="IPR050364">
    <property type="entry name" value="Cytochrome_P450_fung"/>
</dbReference>
<organism evidence="16 17">
    <name type="scientific">Mycena indigotica</name>
    <dbReference type="NCBI Taxonomy" id="2126181"/>
    <lineage>
        <taxon>Eukaryota</taxon>
        <taxon>Fungi</taxon>
        <taxon>Dikarya</taxon>
        <taxon>Basidiomycota</taxon>
        <taxon>Agaricomycotina</taxon>
        <taxon>Agaricomycetes</taxon>
        <taxon>Agaricomycetidae</taxon>
        <taxon>Agaricales</taxon>
        <taxon>Marasmiineae</taxon>
        <taxon>Mycenaceae</taxon>
        <taxon>Mycena</taxon>
    </lineage>
</organism>
<evidence type="ECO:0000256" key="13">
    <source>
        <dbReference type="ARBA" id="ARBA00023180"/>
    </source>
</evidence>
<keyword evidence="9 15" id="KW-0560">Oxidoreductase</keyword>
<evidence type="ECO:0000256" key="8">
    <source>
        <dbReference type="ARBA" id="ARBA00022989"/>
    </source>
</evidence>
<keyword evidence="5 14" id="KW-0349">Heme</keyword>
<dbReference type="PRINTS" id="PR00385">
    <property type="entry name" value="P450"/>
</dbReference>
<keyword evidence="12" id="KW-0472">Membrane</keyword>
<dbReference type="GO" id="GO:0004497">
    <property type="term" value="F:monooxygenase activity"/>
    <property type="evidence" value="ECO:0007669"/>
    <property type="project" value="UniProtKB-KW"/>
</dbReference>
<dbReference type="GeneID" id="59340632"/>
<evidence type="ECO:0000256" key="2">
    <source>
        <dbReference type="ARBA" id="ARBA00004167"/>
    </source>
</evidence>
<evidence type="ECO:0000256" key="3">
    <source>
        <dbReference type="ARBA" id="ARBA00005179"/>
    </source>
</evidence>
<dbReference type="InterPro" id="IPR002401">
    <property type="entry name" value="Cyt_P450_E_grp-I"/>
</dbReference>
<dbReference type="InterPro" id="IPR017972">
    <property type="entry name" value="Cyt_P450_CS"/>
</dbReference>
<dbReference type="PANTHER" id="PTHR46300:SF2">
    <property type="entry name" value="CYTOCHROME P450 MONOOXYGENASE ALNH-RELATED"/>
    <property type="match status" value="1"/>
</dbReference>
<evidence type="ECO:0000256" key="9">
    <source>
        <dbReference type="ARBA" id="ARBA00023002"/>
    </source>
</evidence>
<dbReference type="GO" id="GO:0005506">
    <property type="term" value="F:iron ion binding"/>
    <property type="evidence" value="ECO:0007669"/>
    <property type="project" value="InterPro"/>
</dbReference>
<keyword evidence="17" id="KW-1185">Reference proteome</keyword>
<evidence type="ECO:0000256" key="12">
    <source>
        <dbReference type="ARBA" id="ARBA00023136"/>
    </source>
</evidence>
<reference evidence="16" key="1">
    <citation type="submission" date="2020-05" db="EMBL/GenBank/DDBJ databases">
        <title>Mycena genomes resolve the evolution of fungal bioluminescence.</title>
        <authorList>
            <person name="Tsai I.J."/>
        </authorList>
    </citation>
    <scope>NUCLEOTIDE SEQUENCE</scope>
    <source>
        <strain evidence="16">171206Taipei</strain>
    </source>
</reference>
<comment type="pathway">
    <text evidence="3">Secondary metabolite biosynthesis.</text>
</comment>
<dbReference type="GO" id="GO:0016020">
    <property type="term" value="C:membrane"/>
    <property type="evidence" value="ECO:0007669"/>
    <property type="project" value="UniProtKB-SubCell"/>
</dbReference>
<evidence type="ECO:0000256" key="15">
    <source>
        <dbReference type="RuleBase" id="RU000461"/>
    </source>
</evidence>
<evidence type="ECO:0000256" key="5">
    <source>
        <dbReference type="ARBA" id="ARBA00022617"/>
    </source>
</evidence>
<evidence type="ECO:0000256" key="4">
    <source>
        <dbReference type="ARBA" id="ARBA00010617"/>
    </source>
</evidence>
<evidence type="ECO:0000256" key="1">
    <source>
        <dbReference type="ARBA" id="ARBA00001971"/>
    </source>
</evidence>
<dbReference type="SUPFAM" id="SSF48264">
    <property type="entry name" value="Cytochrome P450"/>
    <property type="match status" value="1"/>
</dbReference>
<dbReference type="RefSeq" id="XP_037226026.1">
    <property type="nucleotide sequence ID" value="XM_037358116.1"/>
</dbReference>
<keyword evidence="7 14" id="KW-0479">Metal-binding</keyword>
<dbReference type="Gene3D" id="1.10.630.10">
    <property type="entry name" value="Cytochrome P450"/>
    <property type="match status" value="1"/>
</dbReference>
<feature type="binding site" description="axial binding residue" evidence="14">
    <location>
        <position position="442"/>
    </location>
    <ligand>
        <name>heme</name>
        <dbReference type="ChEBI" id="CHEBI:30413"/>
    </ligand>
    <ligandPart>
        <name>Fe</name>
        <dbReference type="ChEBI" id="CHEBI:18248"/>
    </ligandPart>
</feature>
<gene>
    <name evidence="16" type="ORF">MIND_00117600</name>
</gene>
<evidence type="ECO:0000313" key="16">
    <source>
        <dbReference type="EMBL" id="KAF7316003.1"/>
    </source>
</evidence>
<evidence type="ECO:0000256" key="6">
    <source>
        <dbReference type="ARBA" id="ARBA00022692"/>
    </source>
</evidence>
<dbReference type="PANTHER" id="PTHR46300">
    <property type="entry name" value="P450, PUTATIVE (EUROFUNG)-RELATED-RELATED"/>
    <property type="match status" value="1"/>
</dbReference>
<evidence type="ECO:0000313" key="17">
    <source>
        <dbReference type="Proteomes" id="UP000636479"/>
    </source>
</evidence>